<evidence type="ECO:0000256" key="4">
    <source>
        <dbReference type="ARBA" id="ARBA00023004"/>
    </source>
</evidence>
<dbReference type="Gene3D" id="3.90.380.10">
    <property type="entry name" value="Naphthalene 1,2-dioxygenase Alpha Subunit, Chain A, domain 1"/>
    <property type="match status" value="1"/>
</dbReference>
<dbReference type="GO" id="GO:0046872">
    <property type="term" value="F:metal ion binding"/>
    <property type="evidence" value="ECO:0007669"/>
    <property type="project" value="UniProtKB-KW"/>
</dbReference>
<evidence type="ECO:0000256" key="3">
    <source>
        <dbReference type="ARBA" id="ARBA00023002"/>
    </source>
</evidence>
<evidence type="ECO:0000259" key="6">
    <source>
        <dbReference type="PROSITE" id="PS51296"/>
    </source>
</evidence>
<dbReference type="RefSeq" id="WP_270041554.1">
    <property type="nucleotide sequence ID" value="NZ_JAPDOD010000017.1"/>
</dbReference>
<dbReference type="PROSITE" id="PS51296">
    <property type="entry name" value="RIESKE"/>
    <property type="match status" value="1"/>
</dbReference>
<keyword evidence="1" id="KW-0001">2Fe-2S</keyword>
<dbReference type="AlphaFoldDB" id="A0A9X3S2H7"/>
<dbReference type="GO" id="GO:0051537">
    <property type="term" value="F:2 iron, 2 sulfur cluster binding"/>
    <property type="evidence" value="ECO:0007669"/>
    <property type="project" value="UniProtKB-KW"/>
</dbReference>
<dbReference type="GO" id="GO:0004497">
    <property type="term" value="F:monooxygenase activity"/>
    <property type="evidence" value="ECO:0007669"/>
    <property type="project" value="UniProtKB-ARBA"/>
</dbReference>
<comment type="caution">
    <text evidence="7">The sequence shown here is derived from an EMBL/GenBank/DDBJ whole genome shotgun (WGS) entry which is preliminary data.</text>
</comment>
<feature type="domain" description="Rieske" evidence="6">
    <location>
        <begin position="20"/>
        <end position="124"/>
    </location>
</feature>
<dbReference type="Gene3D" id="2.102.10.10">
    <property type="entry name" value="Rieske [2Fe-2S] iron-sulphur domain"/>
    <property type="match status" value="1"/>
</dbReference>
<dbReference type="PANTHER" id="PTHR21266">
    <property type="entry name" value="IRON-SULFUR DOMAIN CONTAINING PROTEIN"/>
    <property type="match status" value="1"/>
</dbReference>
<evidence type="ECO:0000313" key="7">
    <source>
        <dbReference type="EMBL" id="MDA0162317.1"/>
    </source>
</evidence>
<sequence>MIAEHPPASVPDFAALRHCWHPVAYTHAVKDTPHHTRLLGEDLVIWRDSGGTPHALRDLCIHRGTALSLGRVVGDRIMCPYHGWQYGSDGVCTHIPQLEDPTKVPGKARVDAFATQERYGHIWVALETPARYDLPDIPELDDPDWVVVQAGPYAWNADASRQLENFTDFGHFPWVHPGLLGDPERPVVPDYSVTIDDHILRYDIVRPEAPNSDDFPVFGNETTEAPTRRSRYQLHLPYTILLRLGWGGEKGMVYFFASQPVDEDHCAGYVTIARNYDREQPASVLQDFEDTIFNQDQVVVESQRPERVPFDLAAEMHMKFDAVAINYRKAMREQGLAKRPA</sequence>
<dbReference type="EMBL" id="JAPDOD010000017">
    <property type="protein sequence ID" value="MDA0162317.1"/>
    <property type="molecule type" value="Genomic_DNA"/>
</dbReference>
<dbReference type="PANTHER" id="PTHR21266:SF60">
    <property type="entry name" value="3-KETOSTEROID-9-ALPHA-MONOOXYGENASE, OXYGENASE COMPONENT"/>
    <property type="match status" value="1"/>
</dbReference>
<dbReference type="Pfam" id="PF19112">
    <property type="entry name" value="VanA_C"/>
    <property type="match status" value="1"/>
</dbReference>
<keyword evidence="7" id="KW-0223">Dioxygenase</keyword>
<dbReference type="CDD" id="cd03469">
    <property type="entry name" value="Rieske_RO_Alpha_N"/>
    <property type="match status" value="1"/>
</dbReference>
<gene>
    <name evidence="7" type="ORF">OM076_18745</name>
</gene>
<dbReference type="GO" id="GO:0051213">
    <property type="term" value="F:dioxygenase activity"/>
    <property type="evidence" value="ECO:0007669"/>
    <property type="project" value="UniProtKB-KW"/>
</dbReference>
<reference evidence="7" key="1">
    <citation type="submission" date="2022-10" db="EMBL/GenBank/DDBJ databases">
        <title>The WGS of Solirubrobacter ginsenosidimutans DSM 21036.</title>
        <authorList>
            <person name="Jiang Z."/>
        </authorList>
    </citation>
    <scope>NUCLEOTIDE SEQUENCE</scope>
    <source>
        <strain evidence="7">DSM 21036</strain>
    </source>
</reference>
<keyword evidence="4" id="KW-0408">Iron</keyword>
<dbReference type="Proteomes" id="UP001149140">
    <property type="component" value="Unassembled WGS sequence"/>
</dbReference>
<evidence type="ECO:0000256" key="2">
    <source>
        <dbReference type="ARBA" id="ARBA00022723"/>
    </source>
</evidence>
<protein>
    <submittedName>
        <fullName evidence="7">Aromatic ring-hydroxylating dioxygenase subunit alpha</fullName>
    </submittedName>
</protein>
<dbReference type="InterPro" id="IPR050584">
    <property type="entry name" value="Cholesterol_7-desaturase"/>
</dbReference>
<dbReference type="InterPro" id="IPR044043">
    <property type="entry name" value="VanA_C_cat"/>
</dbReference>
<name>A0A9X3S2H7_9ACTN</name>
<evidence type="ECO:0000313" key="8">
    <source>
        <dbReference type="Proteomes" id="UP001149140"/>
    </source>
</evidence>
<evidence type="ECO:0000256" key="1">
    <source>
        <dbReference type="ARBA" id="ARBA00022714"/>
    </source>
</evidence>
<organism evidence="7 8">
    <name type="scientific">Solirubrobacter ginsenosidimutans</name>
    <dbReference type="NCBI Taxonomy" id="490573"/>
    <lineage>
        <taxon>Bacteria</taxon>
        <taxon>Bacillati</taxon>
        <taxon>Actinomycetota</taxon>
        <taxon>Thermoleophilia</taxon>
        <taxon>Solirubrobacterales</taxon>
        <taxon>Solirubrobacteraceae</taxon>
        <taxon>Solirubrobacter</taxon>
    </lineage>
</organism>
<proteinExistence type="predicted"/>
<keyword evidence="8" id="KW-1185">Reference proteome</keyword>
<dbReference type="InterPro" id="IPR036922">
    <property type="entry name" value="Rieske_2Fe-2S_sf"/>
</dbReference>
<accession>A0A9X3S2H7</accession>
<dbReference type="GO" id="GO:0016705">
    <property type="term" value="F:oxidoreductase activity, acting on paired donors, with incorporation or reduction of molecular oxygen"/>
    <property type="evidence" value="ECO:0007669"/>
    <property type="project" value="UniProtKB-ARBA"/>
</dbReference>
<evidence type="ECO:0000256" key="5">
    <source>
        <dbReference type="ARBA" id="ARBA00023014"/>
    </source>
</evidence>
<dbReference type="SUPFAM" id="SSF50022">
    <property type="entry name" value="ISP domain"/>
    <property type="match status" value="1"/>
</dbReference>
<keyword evidence="2" id="KW-0479">Metal-binding</keyword>
<keyword evidence="3" id="KW-0560">Oxidoreductase</keyword>
<dbReference type="Pfam" id="PF00355">
    <property type="entry name" value="Rieske"/>
    <property type="match status" value="1"/>
</dbReference>
<dbReference type="InterPro" id="IPR017941">
    <property type="entry name" value="Rieske_2Fe-2S"/>
</dbReference>
<keyword evidence="5" id="KW-0411">Iron-sulfur</keyword>
<dbReference type="SUPFAM" id="SSF55961">
    <property type="entry name" value="Bet v1-like"/>
    <property type="match status" value="1"/>
</dbReference>